<name>I3T5B8_MEDTR</name>
<evidence type="ECO:0000313" key="2">
    <source>
        <dbReference type="EMBL" id="RHN46734.1"/>
    </source>
</evidence>
<dbReference type="EMBL" id="BT147916">
    <property type="protein sequence ID" value="AFK47710.1"/>
    <property type="molecule type" value="mRNA"/>
</dbReference>
<dbReference type="Gramene" id="rna41256">
    <property type="protein sequence ID" value="RHN46734.1"/>
    <property type="gene ID" value="gene41256"/>
</dbReference>
<dbReference type="Proteomes" id="UP000265566">
    <property type="component" value="Chromosome 7"/>
</dbReference>
<reference evidence="1" key="1">
    <citation type="submission" date="2012-05" db="EMBL/GenBank/DDBJ databases">
        <authorList>
            <person name="Krishnakumar V."/>
            <person name="Cheung F."/>
            <person name="Xiao Y."/>
            <person name="Chan A."/>
            <person name="Moskal W.A."/>
            <person name="Town C.D."/>
        </authorList>
    </citation>
    <scope>NUCLEOTIDE SEQUENCE</scope>
</reference>
<dbReference type="AlphaFoldDB" id="I3T5B8"/>
<evidence type="ECO:0000313" key="1">
    <source>
        <dbReference type="EMBL" id="AFK47710.1"/>
    </source>
</evidence>
<proteinExistence type="evidence at transcript level"/>
<organism evidence="1">
    <name type="scientific">Medicago truncatula</name>
    <name type="common">Barrel medic</name>
    <name type="synonym">Medicago tribuloides</name>
    <dbReference type="NCBI Taxonomy" id="3880"/>
    <lineage>
        <taxon>Eukaryota</taxon>
        <taxon>Viridiplantae</taxon>
        <taxon>Streptophyta</taxon>
        <taxon>Embryophyta</taxon>
        <taxon>Tracheophyta</taxon>
        <taxon>Spermatophyta</taxon>
        <taxon>Magnoliopsida</taxon>
        <taxon>eudicotyledons</taxon>
        <taxon>Gunneridae</taxon>
        <taxon>Pentapetalae</taxon>
        <taxon>rosids</taxon>
        <taxon>fabids</taxon>
        <taxon>Fabales</taxon>
        <taxon>Fabaceae</taxon>
        <taxon>Papilionoideae</taxon>
        <taxon>50 kb inversion clade</taxon>
        <taxon>NPAAA clade</taxon>
        <taxon>Hologalegina</taxon>
        <taxon>IRL clade</taxon>
        <taxon>Trifolieae</taxon>
        <taxon>Medicago</taxon>
    </lineage>
</organism>
<reference evidence="2" key="2">
    <citation type="journal article" date="2018" name="Nat. Plants">
        <title>Whole-genome landscape of Medicago truncatula symbiotic genes.</title>
        <authorList>
            <person name="Pecrix Y."/>
            <person name="Gamas P."/>
            <person name="Carrere S."/>
        </authorList>
    </citation>
    <scope>NUCLEOTIDE SEQUENCE</scope>
    <source>
        <tissue evidence="2">Leaves</tissue>
    </source>
</reference>
<protein>
    <submittedName>
        <fullName evidence="1">Uncharacterized protein</fullName>
    </submittedName>
</protein>
<sequence length="99" mass="11149">MLIAGNVRRGDIPSKVAETTFVFGSFGLKRVKARITQTITKTSNSNNTMHMQVTHLFLPFFGGFIKACSSWYCLFCESFMALCFLTQAELRNGEIEMLP</sequence>
<accession>I3T5B8</accession>
<gene>
    <name evidence="2" type="ORF">MtrunA17_Chr7g0245391</name>
</gene>
<dbReference type="EMBL" id="PSQE01000007">
    <property type="protein sequence ID" value="RHN46734.1"/>
    <property type="molecule type" value="Genomic_DNA"/>
</dbReference>